<sequence>MNELREFAHAVPGASPQPEEGDLAQELLAVRALVESTVMKHRERQSRNAWLAAVSAQDNEILVTAKKLIDEAQESIDIVLATDSAPSHVLYSALGDWMVSASVGVRGIGAGGAVDTAAGSDGAEVAGLAPAGSAGAESEAMAGSRALPGADTGPGGGPAPGSGRRAVRTRLLCTPSALDWQFIQRHSGGPMPLEVRVARIPLLAAVLVDGKAALVCADSAVGRRASTIRDPGVTEALRTLFAGIWRKSLAASERLDVGDRGRKEMLQQILEWLRLGVTDEVAARELSVSVRTYRRYVAEMMSLLGADSRFQAGVRAAELGLLPAASTQDIR</sequence>
<organism evidence="3 4">
    <name type="scientific">Streptomyces zagrosensis</name>
    <dbReference type="NCBI Taxonomy" id="1042984"/>
    <lineage>
        <taxon>Bacteria</taxon>
        <taxon>Bacillati</taxon>
        <taxon>Actinomycetota</taxon>
        <taxon>Actinomycetes</taxon>
        <taxon>Kitasatosporales</taxon>
        <taxon>Streptomycetaceae</taxon>
        <taxon>Streptomyces</taxon>
    </lineage>
</organism>
<evidence type="ECO:0000313" key="3">
    <source>
        <dbReference type="EMBL" id="MBB5934497.1"/>
    </source>
</evidence>
<dbReference type="InterPro" id="IPR016032">
    <property type="entry name" value="Sig_transdc_resp-reg_C-effctor"/>
</dbReference>
<dbReference type="AlphaFoldDB" id="A0A7W9Q858"/>
<proteinExistence type="predicted"/>
<dbReference type="InterPro" id="IPR036388">
    <property type="entry name" value="WH-like_DNA-bd_sf"/>
</dbReference>
<feature type="compositionally biased region" description="Low complexity" evidence="1">
    <location>
        <begin position="137"/>
        <end position="151"/>
    </location>
</feature>
<evidence type="ECO:0000313" key="4">
    <source>
        <dbReference type="Proteomes" id="UP000588098"/>
    </source>
</evidence>
<dbReference type="EMBL" id="JACHJL010000003">
    <property type="protein sequence ID" value="MBB5934497.1"/>
    <property type="molecule type" value="Genomic_DNA"/>
</dbReference>
<comment type="caution">
    <text evidence="3">The sequence shown here is derived from an EMBL/GenBank/DDBJ whole genome shotgun (WGS) entry which is preliminary data.</text>
</comment>
<reference evidence="3 4" key="1">
    <citation type="submission" date="2020-08" db="EMBL/GenBank/DDBJ databases">
        <title>Genomic Encyclopedia of Type Strains, Phase III (KMG-III): the genomes of soil and plant-associated and newly described type strains.</title>
        <authorList>
            <person name="Whitman W."/>
        </authorList>
    </citation>
    <scope>NUCLEOTIDE SEQUENCE [LARGE SCALE GENOMIC DNA]</scope>
    <source>
        <strain evidence="3 4">CECT 8305</strain>
    </source>
</reference>
<accession>A0A7W9Q858</accession>
<dbReference type="SMART" id="SM00421">
    <property type="entry name" value="HTH_LUXR"/>
    <property type="match status" value="1"/>
</dbReference>
<feature type="domain" description="HTH luxR-type" evidence="2">
    <location>
        <begin position="263"/>
        <end position="316"/>
    </location>
</feature>
<gene>
    <name evidence="3" type="ORF">FHS42_001544</name>
</gene>
<dbReference type="GO" id="GO:0006355">
    <property type="term" value="P:regulation of DNA-templated transcription"/>
    <property type="evidence" value="ECO:0007669"/>
    <property type="project" value="InterPro"/>
</dbReference>
<dbReference type="InterPro" id="IPR000792">
    <property type="entry name" value="Tscrpt_reg_LuxR_C"/>
</dbReference>
<dbReference type="GO" id="GO:0003677">
    <property type="term" value="F:DNA binding"/>
    <property type="evidence" value="ECO:0007669"/>
    <property type="project" value="UniProtKB-KW"/>
</dbReference>
<evidence type="ECO:0000256" key="1">
    <source>
        <dbReference type="SAM" id="MobiDB-lite"/>
    </source>
</evidence>
<keyword evidence="3" id="KW-0238">DNA-binding</keyword>
<dbReference type="RefSeq" id="WP_312866766.1">
    <property type="nucleotide sequence ID" value="NZ_JACHJL010000003.1"/>
</dbReference>
<evidence type="ECO:0000259" key="2">
    <source>
        <dbReference type="SMART" id="SM00421"/>
    </source>
</evidence>
<protein>
    <submittedName>
        <fullName evidence="3">DNA-binding CsgD family transcriptional regulator</fullName>
    </submittedName>
</protein>
<feature type="region of interest" description="Disordered" evidence="1">
    <location>
        <begin position="137"/>
        <end position="164"/>
    </location>
</feature>
<dbReference type="Gene3D" id="1.10.10.10">
    <property type="entry name" value="Winged helix-like DNA-binding domain superfamily/Winged helix DNA-binding domain"/>
    <property type="match status" value="1"/>
</dbReference>
<dbReference type="SUPFAM" id="SSF46894">
    <property type="entry name" value="C-terminal effector domain of the bipartite response regulators"/>
    <property type="match status" value="1"/>
</dbReference>
<dbReference type="Proteomes" id="UP000588098">
    <property type="component" value="Unassembled WGS sequence"/>
</dbReference>
<name>A0A7W9Q858_9ACTN</name>
<keyword evidence="4" id="KW-1185">Reference proteome</keyword>